<feature type="compositionally biased region" description="Acidic residues" evidence="2">
    <location>
        <begin position="339"/>
        <end position="367"/>
    </location>
</feature>
<dbReference type="SUPFAM" id="SSF48452">
    <property type="entry name" value="TPR-like"/>
    <property type="match status" value="1"/>
</dbReference>
<keyword evidence="1" id="KW-0802">TPR repeat</keyword>
<dbReference type="Pfam" id="PF13432">
    <property type="entry name" value="TPR_16"/>
    <property type="match status" value="1"/>
</dbReference>
<dbReference type="EMBL" id="JBHFEH010000025">
    <property type="protein sequence ID" value="KAL2052775.1"/>
    <property type="molecule type" value="Genomic_DNA"/>
</dbReference>
<reference evidence="3 4" key="1">
    <citation type="submission" date="2024-09" db="EMBL/GenBank/DDBJ databases">
        <title>Rethinking Asexuality: The Enigmatic Case of Functional Sexual Genes in Lepraria (Stereocaulaceae).</title>
        <authorList>
            <person name="Doellman M."/>
            <person name="Sun Y."/>
            <person name="Barcenas-Pena A."/>
            <person name="Lumbsch H.T."/>
            <person name="Grewe F."/>
        </authorList>
    </citation>
    <scope>NUCLEOTIDE SEQUENCE [LARGE SCALE GENOMIC DNA]</scope>
    <source>
        <strain evidence="3 4">Grewe 0041</strain>
    </source>
</reference>
<comment type="caution">
    <text evidence="3">The sequence shown here is derived from an EMBL/GenBank/DDBJ whole genome shotgun (WGS) entry which is preliminary data.</text>
</comment>
<feature type="repeat" description="TPR" evidence="1">
    <location>
        <begin position="38"/>
        <end position="71"/>
    </location>
</feature>
<dbReference type="InterPro" id="IPR019734">
    <property type="entry name" value="TPR_rpt"/>
</dbReference>
<keyword evidence="4" id="KW-1185">Reference proteome</keyword>
<evidence type="ECO:0000313" key="4">
    <source>
        <dbReference type="Proteomes" id="UP001590951"/>
    </source>
</evidence>
<evidence type="ECO:0000256" key="1">
    <source>
        <dbReference type="PROSITE-ProRule" id="PRU00339"/>
    </source>
</evidence>
<dbReference type="InterPro" id="IPR011990">
    <property type="entry name" value="TPR-like_helical_dom_sf"/>
</dbReference>
<organism evidence="3 4">
    <name type="scientific">Lepraria finkii</name>
    <dbReference type="NCBI Taxonomy" id="1340010"/>
    <lineage>
        <taxon>Eukaryota</taxon>
        <taxon>Fungi</taxon>
        <taxon>Dikarya</taxon>
        <taxon>Ascomycota</taxon>
        <taxon>Pezizomycotina</taxon>
        <taxon>Lecanoromycetes</taxon>
        <taxon>OSLEUM clade</taxon>
        <taxon>Lecanoromycetidae</taxon>
        <taxon>Lecanorales</taxon>
        <taxon>Lecanorineae</taxon>
        <taxon>Stereocaulaceae</taxon>
        <taxon>Lepraria</taxon>
    </lineage>
</organism>
<proteinExistence type="predicted"/>
<dbReference type="PROSITE" id="PS50005">
    <property type="entry name" value="TPR"/>
    <property type="match status" value="1"/>
</dbReference>
<dbReference type="CDD" id="cd24142">
    <property type="entry name" value="ACL4-like"/>
    <property type="match status" value="1"/>
</dbReference>
<evidence type="ECO:0000256" key="2">
    <source>
        <dbReference type="SAM" id="MobiDB-lite"/>
    </source>
</evidence>
<gene>
    <name evidence="3" type="ORF">ABVK25_007015</name>
</gene>
<accession>A0ABR4B4I2</accession>
<protein>
    <recommendedName>
        <fullName evidence="5">TPR domain-containing protein</fullName>
    </recommendedName>
</protein>
<evidence type="ECO:0000313" key="3">
    <source>
        <dbReference type="EMBL" id="KAL2052775.1"/>
    </source>
</evidence>
<dbReference type="Proteomes" id="UP001590951">
    <property type="component" value="Unassembled WGS sequence"/>
</dbReference>
<sequence>MGSAELLAQAEELLRTGRADEALPIATRALPADGIQSLPALNLLGEVNLELGDADTARDYFLAAVNLDSDGSIPESHGGGAEKFLWLAELSEEGGQDSVNWFGRGATVLRKDIAAVGDGEAGKEKRKKLSEALCGIVEVYMTDLSWETDAEVKCESLITEALLVAPHSPEPLQTLASIRISQTRIPEAKKALADSISLWKDLPPEDTGVPGFPTRISLARLLMEVEMEEEALEVVERLVTEDDQSVEAWYLGGWCLYLLGEKRKDNQAIGADAVMHDKKRQKKREDSLLMASLVSSREWLRQSLQLYEVLDYEDERLRDHAKELVDGLDTELIARHDVDEENGVLDGEGDSQEDDENGEETDGMDES</sequence>
<evidence type="ECO:0008006" key="5">
    <source>
        <dbReference type="Google" id="ProtNLM"/>
    </source>
</evidence>
<name>A0ABR4B4I2_9LECA</name>
<dbReference type="Gene3D" id="1.25.40.10">
    <property type="entry name" value="Tetratricopeptide repeat domain"/>
    <property type="match status" value="2"/>
</dbReference>
<feature type="region of interest" description="Disordered" evidence="2">
    <location>
        <begin position="336"/>
        <end position="367"/>
    </location>
</feature>